<feature type="transmembrane region" description="Helical" evidence="7">
    <location>
        <begin position="27"/>
        <end position="48"/>
    </location>
</feature>
<comment type="function">
    <text evidence="7">Choline transporter.</text>
</comment>
<evidence type="ECO:0000256" key="2">
    <source>
        <dbReference type="ARBA" id="ARBA00007168"/>
    </source>
</evidence>
<feature type="transmembrane region" description="Helical" evidence="7">
    <location>
        <begin position="585"/>
        <end position="608"/>
    </location>
</feature>
<dbReference type="OrthoDB" id="420519at2759"/>
<keyword evidence="10" id="KW-1185">Reference proteome</keyword>
<evidence type="ECO:0000256" key="1">
    <source>
        <dbReference type="ARBA" id="ARBA00004141"/>
    </source>
</evidence>
<dbReference type="KEGG" id="fas:105271636"/>
<evidence type="ECO:0000256" key="7">
    <source>
        <dbReference type="RuleBase" id="RU368066"/>
    </source>
</evidence>
<dbReference type="EMBL" id="GBYB01010807">
    <property type="protein sequence ID" value="JAG80574.1"/>
    <property type="molecule type" value="Transcribed_RNA"/>
</dbReference>
<evidence type="ECO:0000313" key="11">
    <source>
        <dbReference type="RefSeq" id="XP_011311618.1"/>
    </source>
</evidence>
<keyword evidence="4 7" id="KW-1133">Transmembrane helix</keyword>
<evidence type="ECO:0000313" key="10">
    <source>
        <dbReference type="Proteomes" id="UP000694866"/>
    </source>
</evidence>
<feature type="transmembrane region" description="Helical" evidence="7">
    <location>
        <begin position="208"/>
        <end position="225"/>
    </location>
</feature>
<dbReference type="Pfam" id="PF04515">
    <property type="entry name" value="Choline_transpo"/>
    <property type="match status" value="1"/>
</dbReference>
<dbReference type="GO" id="GO:0022857">
    <property type="term" value="F:transmembrane transporter activity"/>
    <property type="evidence" value="ECO:0007669"/>
    <property type="project" value="UniProtKB-UniRule"/>
</dbReference>
<feature type="transmembrane region" description="Helical" evidence="7">
    <location>
        <begin position="231"/>
        <end position="251"/>
    </location>
</feature>
<dbReference type="PANTHER" id="PTHR12385:SF14">
    <property type="entry name" value="CHOLINE TRANSPORTER-LIKE 2"/>
    <property type="match status" value="1"/>
</dbReference>
<dbReference type="InterPro" id="IPR007603">
    <property type="entry name" value="Choline_transptr-like"/>
</dbReference>
<evidence type="ECO:0000256" key="4">
    <source>
        <dbReference type="ARBA" id="ARBA00022989"/>
    </source>
</evidence>
<dbReference type="Proteomes" id="UP000694866">
    <property type="component" value="Unplaced"/>
</dbReference>
<comment type="similarity">
    <text evidence="2 7">Belongs to the CTL (choline transporter-like) family.</text>
</comment>
<protein>
    <recommendedName>
        <fullName evidence="7">Choline transporter-like protein</fullName>
    </recommendedName>
</protein>
<dbReference type="AlphaFoldDB" id="A0A0C9RQN9"/>
<reference evidence="9" key="1">
    <citation type="submission" date="2015-01" db="EMBL/GenBank/DDBJ databases">
        <title>Transcriptome Assembly of Fopius arisanus.</title>
        <authorList>
            <person name="Geib S."/>
        </authorList>
    </citation>
    <scope>NUCLEOTIDE SEQUENCE</scope>
</reference>
<feature type="transmembrane region" description="Helical" evidence="7">
    <location>
        <begin position="455"/>
        <end position="475"/>
    </location>
</feature>
<keyword evidence="6" id="KW-0325">Glycoprotein</keyword>
<dbReference type="GO" id="GO:0005886">
    <property type="term" value="C:plasma membrane"/>
    <property type="evidence" value="ECO:0007669"/>
    <property type="project" value="UniProtKB-SubCell"/>
</dbReference>
<dbReference type="EMBL" id="GBYB01010810">
    <property type="protein sequence ID" value="JAG80577.1"/>
    <property type="molecule type" value="Transcribed_RNA"/>
</dbReference>
<keyword evidence="5 7" id="KW-0472">Membrane</keyword>
<evidence type="ECO:0000256" key="3">
    <source>
        <dbReference type="ARBA" id="ARBA00022692"/>
    </source>
</evidence>
<feature type="transmembrane region" description="Helical" evidence="7">
    <location>
        <begin position="263"/>
        <end position="290"/>
    </location>
</feature>
<dbReference type="GeneID" id="105271636"/>
<evidence type="ECO:0000313" key="8">
    <source>
        <dbReference type="EMBL" id="JAG80574.1"/>
    </source>
</evidence>
<evidence type="ECO:0000313" key="9">
    <source>
        <dbReference type="EMBL" id="JAG80577.1"/>
    </source>
</evidence>
<feature type="transmembrane region" description="Helical" evidence="7">
    <location>
        <begin position="555"/>
        <end position="579"/>
    </location>
</feature>
<proteinExistence type="inferred from homology"/>
<dbReference type="PANTHER" id="PTHR12385">
    <property type="entry name" value="CHOLINE TRANSPORTER-LIKE (SLC FAMILY 44)"/>
    <property type="match status" value="1"/>
</dbReference>
<reference evidence="11" key="2">
    <citation type="submission" date="2025-04" db="UniProtKB">
        <authorList>
            <consortium name="RefSeq"/>
        </authorList>
    </citation>
    <scope>IDENTIFICATION</scope>
    <source>
        <strain evidence="11">USDA-PBARC FA_bdor</strain>
        <tissue evidence="11">Whole organism</tissue>
    </source>
</reference>
<feature type="transmembrane region" description="Helical" evidence="7">
    <location>
        <begin position="402"/>
        <end position="435"/>
    </location>
</feature>
<organism evidence="9">
    <name type="scientific">Fopius arisanus</name>
    <dbReference type="NCBI Taxonomy" id="64838"/>
    <lineage>
        <taxon>Eukaryota</taxon>
        <taxon>Metazoa</taxon>
        <taxon>Ecdysozoa</taxon>
        <taxon>Arthropoda</taxon>
        <taxon>Hexapoda</taxon>
        <taxon>Insecta</taxon>
        <taxon>Pterygota</taxon>
        <taxon>Neoptera</taxon>
        <taxon>Endopterygota</taxon>
        <taxon>Hymenoptera</taxon>
        <taxon>Apocrita</taxon>
        <taxon>Ichneumonoidea</taxon>
        <taxon>Braconidae</taxon>
        <taxon>Opiinae</taxon>
        <taxon>Fopius</taxon>
    </lineage>
</organism>
<dbReference type="RefSeq" id="XP_011311618.1">
    <property type="nucleotide sequence ID" value="XM_011313316.1"/>
</dbReference>
<accession>A0A0C9RQN9</accession>
<sequence length="648" mass="72382">MVDFEHKPLEHDPAFEGPMKRRSCTDLTCLVIFLLFIVVWFSLGIYALSSGNVKRLLAPTDSSGRKCGLDADVADKPFLFFFDLTTCDLDENRCDTPQVCLEKCPDTNWRFDTDQPLEEIRKKIICRPGVNVTHKSVLEIEALINVTACAPMYFKGKSIVHRCFPLDLGTGFIDDVIIEKIKKSETIIKTLAYAQGVFDKVKSSSGSVMGIIVGGAVMCIIYMLILRWLAVPVVCVTIIAVCGLLICLACLSYQSYAKTSSALWLITMIILICTVLVIIIVTVCMWSKVYLACQLIKEASKAIMSVLSSIFFPIIPWLFQIALLFYFFYIVFLFMSIKRQTFAIEHSPNGFPDDCKCQNFNYTVKSSCDPEIFNSKCEENGGICVSTVCRLQKENSPSAIGLAYFIHIVGGIWICIFLSAIGDMTLAGTFASWYWTINKHDVSFFTVSESLWRTVRYHPGTVAFGSFLLTICRLFRLLIDILEGLSEDNSGDCCTGFVRCIVPCLLALLERFVKFMTGNAYIICAIYGKGLCDSAGEALSLIMRNLARTTILNKVVGWVLLGGKVLVTCAMVAIAWAHYKSQDDQFWWAPTVLVGVGTFIVASVFFSVHSMAVDTIFLCFLEDSERNDGTEERPYYMSRGIAKLLTKT</sequence>
<evidence type="ECO:0000256" key="6">
    <source>
        <dbReference type="ARBA" id="ARBA00023180"/>
    </source>
</evidence>
<comment type="subcellular location">
    <subcellularLocation>
        <location evidence="7">Cell membrane</location>
        <topology evidence="7">Multi-pass membrane protein</topology>
    </subcellularLocation>
    <subcellularLocation>
        <location evidence="1">Membrane</location>
        <topology evidence="1">Multi-pass membrane protein</topology>
    </subcellularLocation>
</comment>
<keyword evidence="3 7" id="KW-0812">Transmembrane</keyword>
<evidence type="ECO:0000256" key="5">
    <source>
        <dbReference type="ARBA" id="ARBA00023136"/>
    </source>
</evidence>
<accession>A0A9R1U8W3</accession>
<gene>
    <name evidence="9" type="primary">slc44a4_0</name>
    <name evidence="11" type="synonym">LOC105271636</name>
    <name evidence="8" type="synonym">slc44a4_1</name>
    <name evidence="8" type="ORF">g.32462</name>
    <name evidence="9" type="ORF">g.32466</name>
</gene>
<name>A0A0C9RQN9_9HYME</name>
<feature type="transmembrane region" description="Helical" evidence="7">
    <location>
        <begin position="310"/>
        <end position="334"/>
    </location>
</feature>